<dbReference type="Pfam" id="PF04364">
    <property type="entry name" value="DNA_pol3_chi"/>
    <property type="match status" value="1"/>
</dbReference>
<dbReference type="SUPFAM" id="SSF102400">
    <property type="entry name" value="DNA polymerase III chi subunit"/>
    <property type="match status" value="1"/>
</dbReference>
<organism evidence="1 2">
    <name type="scientific">Neptuniibacter caesariensis</name>
    <dbReference type="NCBI Taxonomy" id="207954"/>
    <lineage>
        <taxon>Bacteria</taxon>
        <taxon>Pseudomonadati</taxon>
        <taxon>Pseudomonadota</taxon>
        <taxon>Gammaproteobacteria</taxon>
        <taxon>Oceanospirillales</taxon>
        <taxon>Oceanospirillaceae</taxon>
        <taxon>Neptuniibacter</taxon>
    </lineage>
</organism>
<dbReference type="PANTHER" id="PTHR38767:SF1">
    <property type="entry name" value="DNA POLYMERASE III SUBUNIT CHI"/>
    <property type="match status" value="1"/>
</dbReference>
<gene>
    <name evidence="1" type="ORF">MED92_00285</name>
</gene>
<sequence length="146" mass="16982">MTSKADFYVLPSSDPDARGRFLCRLVEKIGALGHQIYIQTPDEQEAKRIDQLLWEYRPEAFIPHHLLGDDKISSPVQIGWNEQRPEHKDVYVNLNLDIPQDALEFERILEVVVQTEDVLTSTRKNYKTYQSNGIQIDMHDMRKKSG</sequence>
<proteinExistence type="predicted"/>
<dbReference type="RefSeq" id="WP_007022929.1">
    <property type="nucleotide sequence ID" value="NZ_CH724128.1"/>
</dbReference>
<dbReference type="AlphaFoldDB" id="A0A7U8C5N0"/>
<dbReference type="GO" id="GO:0003677">
    <property type="term" value="F:DNA binding"/>
    <property type="evidence" value="ECO:0007669"/>
    <property type="project" value="InterPro"/>
</dbReference>
<dbReference type="EMBL" id="AAOW01000019">
    <property type="protein sequence ID" value="EAR60321.1"/>
    <property type="molecule type" value="Genomic_DNA"/>
</dbReference>
<dbReference type="OrthoDB" id="5297568at2"/>
<dbReference type="GO" id="GO:0032298">
    <property type="term" value="P:positive regulation of DNA-templated DNA replication initiation"/>
    <property type="evidence" value="ECO:0007669"/>
    <property type="project" value="TreeGrafter"/>
</dbReference>
<accession>A0A7U8C5N0</accession>
<protein>
    <submittedName>
        <fullName evidence="1">DNA polymerase III chi subunit, HolC</fullName>
    </submittedName>
</protein>
<dbReference type="InterPro" id="IPR036768">
    <property type="entry name" value="PolIII_chi_sf"/>
</dbReference>
<name>A0A7U8C5N0_NEPCE</name>
<keyword evidence="2" id="KW-1185">Reference proteome</keyword>
<dbReference type="GO" id="GO:0006260">
    <property type="term" value="P:DNA replication"/>
    <property type="evidence" value="ECO:0007669"/>
    <property type="project" value="InterPro"/>
</dbReference>
<dbReference type="Proteomes" id="UP000002171">
    <property type="component" value="Unassembled WGS sequence"/>
</dbReference>
<dbReference type="Gene3D" id="3.40.50.10110">
    <property type="entry name" value="DNA polymerase III subunit chi"/>
    <property type="match status" value="1"/>
</dbReference>
<reference evidence="1 2" key="1">
    <citation type="submission" date="2006-02" db="EMBL/GenBank/DDBJ databases">
        <authorList>
            <person name="Pinhassi J."/>
            <person name="Pedros-Alio C."/>
            <person name="Ferriera S."/>
            <person name="Johnson J."/>
            <person name="Kravitz S."/>
            <person name="Halpern A."/>
            <person name="Remington K."/>
            <person name="Beeson K."/>
            <person name="Tran B."/>
            <person name="Rogers Y.-H."/>
            <person name="Friedman R."/>
            <person name="Venter J.C."/>
        </authorList>
    </citation>
    <scope>NUCLEOTIDE SEQUENCE [LARGE SCALE GENOMIC DNA]</scope>
    <source>
        <strain evidence="1 2">MED92</strain>
    </source>
</reference>
<dbReference type="InterPro" id="IPR007459">
    <property type="entry name" value="DNA_pol3_chi"/>
</dbReference>
<evidence type="ECO:0000313" key="1">
    <source>
        <dbReference type="EMBL" id="EAR60321.1"/>
    </source>
</evidence>
<evidence type="ECO:0000313" key="2">
    <source>
        <dbReference type="Proteomes" id="UP000002171"/>
    </source>
</evidence>
<dbReference type="GO" id="GO:0003887">
    <property type="term" value="F:DNA-directed DNA polymerase activity"/>
    <property type="evidence" value="ECO:0007669"/>
    <property type="project" value="InterPro"/>
</dbReference>
<comment type="caution">
    <text evidence="1">The sequence shown here is derived from an EMBL/GenBank/DDBJ whole genome shotgun (WGS) entry which is preliminary data.</text>
</comment>
<dbReference type="PANTHER" id="PTHR38767">
    <property type="entry name" value="DNA POLYMERASE III SUBUNIT CHI"/>
    <property type="match status" value="1"/>
</dbReference>